<accession>A0A8D9AMC9</accession>
<feature type="signal peptide" evidence="2">
    <location>
        <begin position="1"/>
        <end position="23"/>
    </location>
</feature>
<proteinExistence type="predicted"/>
<evidence type="ECO:0008006" key="4">
    <source>
        <dbReference type="Google" id="ProtNLM"/>
    </source>
</evidence>
<protein>
    <recommendedName>
        <fullName evidence="4">Secreted ookinete protein</fullName>
    </recommendedName>
</protein>
<dbReference type="EMBL" id="HBUF01577061">
    <property type="protein sequence ID" value="CAG6768680.1"/>
    <property type="molecule type" value="Transcribed_RNA"/>
</dbReference>
<name>A0A8D9AMC9_9HEMI</name>
<evidence type="ECO:0000256" key="2">
    <source>
        <dbReference type="SAM" id="SignalP"/>
    </source>
</evidence>
<dbReference type="AlphaFoldDB" id="A0A8D9AMC9"/>
<feature type="region of interest" description="Disordered" evidence="1">
    <location>
        <begin position="298"/>
        <end position="328"/>
    </location>
</feature>
<sequence>MSFIWTIFLVKISLYFNCYSLQAEYDDQLLFDNLSNDDLNYAPNVNITDNKVKDNILKKQDFDFKIDPKNETYSTIKENDFPSLKSLNSTNFNINDNNLSIIDTVNSDFTLNNGTILKFFHKLNTKHKRESNSGIQNYKEVKDKAVPITNMSNNTNGIFMDNLNVIGNNTNSQNYSDIDYKHQTDIIKGDLTIKETNKSDNLSKNDHQVISKNTSNVMSKNFYNVIGKIDSKVLSKNEFDVIAKNDMSKRNNPITKNKSGSDNISKNDYDVNINTNTDAFSKRNFDIINKIDSDTIVKNDSDVNSKNDSETSIKKDSDVISKNGSVDR</sequence>
<evidence type="ECO:0000256" key="1">
    <source>
        <dbReference type="SAM" id="MobiDB-lite"/>
    </source>
</evidence>
<feature type="chain" id="PRO_5034931543" description="Secreted ookinete protein" evidence="2">
    <location>
        <begin position="24"/>
        <end position="328"/>
    </location>
</feature>
<keyword evidence="2" id="KW-0732">Signal</keyword>
<reference evidence="3" key="1">
    <citation type="submission" date="2021-05" db="EMBL/GenBank/DDBJ databases">
        <authorList>
            <person name="Alioto T."/>
            <person name="Alioto T."/>
            <person name="Gomez Garrido J."/>
        </authorList>
    </citation>
    <scope>NUCLEOTIDE SEQUENCE</scope>
</reference>
<organism evidence="3">
    <name type="scientific">Cacopsylla melanoneura</name>
    <dbReference type="NCBI Taxonomy" id="428564"/>
    <lineage>
        <taxon>Eukaryota</taxon>
        <taxon>Metazoa</taxon>
        <taxon>Ecdysozoa</taxon>
        <taxon>Arthropoda</taxon>
        <taxon>Hexapoda</taxon>
        <taxon>Insecta</taxon>
        <taxon>Pterygota</taxon>
        <taxon>Neoptera</taxon>
        <taxon>Paraneoptera</taxon>
        <taxon>Hemiptera</taxon>
        <taxon>Sternorrhyncha</taxon>
        <taxon>Psylloidea</taxon>
        <taxon>Psyllidae</taxon>
        <taxon>Psyllinae</taxon>
        <taxon>Cacopsylla</taxon>
    </lineage>
</organism>
<evidence type="ECO:0000313" key="3">
    <source>
        <dbReference type="EMBL" id="CAG6768680.1"/>
    </source>
</evidence>